<dbReference type="NCBIfam" id="TIGR01730">
    <property type="entry name" value="RND_mfp"/>
    <property type="match status" value="1"/>
</dbReference>
<gene>
    <name evidence="4" type="ordered locus">Pnap_2837</name>
</gene>
<sequence>MKLKLFLSRRMALGGLALLLVGALAFVALRTGPLAPTRVTVAAVQQGKLSPALFGIGTVEARRSWMVGPTVAGRVLSVKVDVGDAVKAGQLLAEMDPVDLDQRLSALDASLARARSTQAAAQAQVRDATARRELAAMNAQRNQDLAAQNFISAGALEARLQERASADAGLQAAQANLAGAGQDVARQRAERAALAQQRGNVRLLAPADGVVTSRDAEAGSTVVAGQPVLRLIDPASLWVRLRVDQGRSAGLAPGLKARVVLRSQPRTALTGQVARVELLADSVTEERIAQVAFDAADGTTSGASVGELAEVTLQLPETPVSLLLPNASIQRQQGQTGVWRLDGGKLVFAPVQLGAHSLDGQVQVLDGVKAGDEVVVYSQKALSAGTRVQVVDALAKGQTGPAGATP</sequence>
<dbReference type="STRING" id="365044.Pnap_2837"/>
<evidence type="ECO:0000256" key="1">
    <source>
        <dbReference type="ARBA" id="ARBA00009477"/>
    </source>
</evidence>
<evidence type="ECO:0000259" key="3">
    <source>
        <dbReference type="Pfam" id="PF25989"/>
    </source>
</evidence>
<dbReference type="KEGG" id="pna:Pnap_2837"/>
<dbReference type="SUPFAM" id="SSF111369">
    <property type="entry name" value="HlyD-like secretion proteins"/>
    <property type="match status" value="1"/>
</dbReference>
<dbReference type="eggNOG" id="COG0845">
    <property type="taxonomic scope" value="Bacteria"/>
</dbReference>
<dbReference type="InterPro" id="IPR058637">
    <property type="entry name" value="YknX-like_C"/>
</dbReference>
<dbReference type="PANTHER" id="PTHR30469">
    <property type="entry name" value="MULTIDRUG RESISTANCE PROTEIN MDTA"/>
    <property type="match status" value="1"/>
</dbReference>
<dbReference type="InterPro" id="IPR058625">
    <property type="entry name" value="MdtA-like_BSH"/>
</dbReference>
<dbReference type="EMBL" id="CP000529">
    <property type="protein sequence ID" value="ABM38139.1"/>
    <property type="molecule type" value="Genomic_DNA"/>
</dbReference>
<proteinExistence type="inferred from homology"/>
<dbReference type="GO" id="GO:1990281">
    <property type="term" value="C:efflux pump complex"/>
    <property type="evidence" value="ECO:0007669"/>
    <property type="project" value="TreeGrafter"/>
</dbReference>
<keyword evidence="5" id="KW-1185">Reference proteome</keyword>
<comment type="similarity">
    <text evidence="1">Belongs to the membrane fusion protein (MFP) (TC 8.A.1) family.</text>
</comment>
<dbReference type="Proteomes" id="UP000000644">
    <property type="component" value="Chromosome"/>
</dbReference>
<evidence type="ECO:0000259" key="2">
    <source>
        <dbReference type="Pfam" id="PF25917"/>
    </source>
</evidence>
<dbReference type="OrthoDB" id="9806939at2"/>
<organism evidence="4 5">
    <name type="scientific">Polaromonas naphthalenivorans (strain CJ2)</name>
    <dbReference type="NCBI Taxonomy" id="365044"/>
    <lineage>
        <taxon>Bacteria</taxon>
        <taxon>Pseudomonadati</taxon>
        <taxon>Pseudomonadota</taxon>
        <taxon>Betaproteobacteria</taxon>
        <taxon>Burkholderiales</taxon>
        <taxon>Comamonadaceae</taxon>
        <taxon>Polaromonas</taxon>
    </lineage>
</organism>
<protein>
    <submittedName>
        <fullName evidence="4">Efflux transporter, RND family, MFP subunit</fullName>
    </submittedName>
</protein>
<dbReference type="RefSeq" id="WP_011802216.1">
    <property type="nucleotide sequence ID" value="NC_008781.1"/>
</dbReference>
<feature type="domain" description="YknX-like C-terminal permuted SH3-like" evidence="3">
    <location>
        <begin position="323"/>
        <end position="390"/>
    </location>
</feature>
<name>A1VR61_POLNA</name>
<dbReference type="InterPro" id="IPR006143">
    <property type="entry name" value="RND_pump_MFP"/>
</dbReference>
<dbReference type="Gene3D" id="2.40.30.170">
    <property type="match status" value="1"/>
</dbReference>
<accession>A1VR61</accession>
<dbReference type="GO" id="GO:0015562">
    <property type="term" value="F:efflux transmembrane transporter activity"/>
    <property type="evidence" value="ECO:0007669"/>
    <property type="project" value="TreeGrafter"/>
</dbReference>
<dbReference type="HOGENOM" id="CLU_018816_14_4_4"/>
<dbReference type="Gene3D" id="1.10.287.470">
    <property type="entry name" value="Helix hairpin bin"/>
    <property type="match status" value="1"/>
</dbReference>
<dbReference type="AlphaFoldDB" id="A1VR61"/>
<dbReference type="Pfam" id="PF25917">
    <property type="entry name" value="BSH_RND"/>
    <property type="match status" value="1"/>
</dbReference>
<reference evidence="5" key="1">
    <citation type="journal article" date="2009" name="Environ. Microbiol.">
        <title>The genome of Polaromonas naphthalenivorans strain CJ2, isolated from coal tar-contaminated sediment, reveals physiological and metabolic versatility and evolution through extensive horizontal gene transfer.</title>
        <authorList>
            <person name="Yagi J.M."/>
            <person name="Sims D."/>
            <person name="Brettin T."/>
            <person name="Bruce D."/>
            <person name="Madsen E.L."/>
        </authorList>
    </citation>
    <scope>NUCLEOTIDE SEQUENCE [LARGE SCALE GENOMIC DNA]</scope>
    <source>
        <strain evidence="5">CJ2</strain>
    </source>
</reference>
<dbReference type="Gene3D" id="2.40.50.100">
    <property type="match status" value="1"/>
</dbReference>
<dbReference type="Gene3D" id="2.40.420.20">
    <property type="match status" value="1"/>
</dbReference>
<evidence type="ECO:0000313" key="5">
    <source>
        <dbReference type="Proteomes" id="UP000000644"/>
    </source>
</evidence>
<dbReference type="Pfam" id="PF25989">
    <property type="entry name" value="YknX_C"/>
    <property type="match status" value="1"/>
</dbReference>
<feature type="domain" description="Multidrug resistance protein MdtA-like barrel-sandwich hybrid" evidence="2">
    <location>
        <begin position="67"/>
        <end position="228"/>
    </location>
</feature>
<evidence type="ECO:0000313" key="4">
    <source>
        <dbReference type="EMBL" id="ABM38139.1"/>
    </source>
</evidence>